<comment type="caution">
    <text evidence="1">The sequence shown here is derived from an EMBL/GenBank/DDBJ whole genome shotgun (WGS) entry which is preliminary data.</text>
</comment>
<evidence type="ECO:0000313" key="1">
    <source>
        <dbReference type="EMBL" id="PRQ51197.1"/>
    </source>
</evidence>
<gene>
    <name evidence="1" type="ORF">RchiOBHm_Chr2g0141721</name>
</gene>
<reference evidence="1 2" key="1">
    <citation type="journal article" date="2018" name="Nat. Genet.">
        <title>The Rosa genome provides new insights in the design of modern roses.</title>
        <authorList>
            <person name="Bendahmane M."/>
        </authorList>
    </citation>
    <scope>NUCLEOTIDE SEQUENCE [LARGE SCALE GENOMIC DNA]</scope>
    <source>
        <strain evidence="2">cv. Old Blush</strain>
    </source>
</reference>
<name>A0A2P6RXP2_ROSCH</name>
<proteinExistence type="predicted"/>
<evidence type="ECO:0000313" key="2">
    <source>
        <dbReference type="Proteomes" id="UP000238479"/>
    </source>
</evidence>
<sequence length="73" mass="8430">MKDMQMNMELRKEGLNLIVFSSVEINAIKLNQRDGKQCLMCKLLKHHINLRMSMDLSTVTKGLDARTKIVLQL</sequence>
<dbReference type="Proteomes" id="UP000238479">
    <property type="component" value="Chromosome 2"/>
</dbReference>
<dbReference type="AlphaFoldDB" id="A0A2P6RXP2"/>
<protein>
    <submittedName>
        <fullName evidence="1">Uncharacterized protein</fullName>
    </submittedName>
</protein>
<organism evidence="1 2">
    <name type="scientific">Rosa chinensis</name>
    <name type="common">China rose</name>
    <dbReference type="NCBI Taxonomy" id="74649"/>
    <lineage>
        <taxon>Eukaryota</taxon>
        <taxon>Viridiplantae</taxon>
        <taxon>Streptophyta</taxon>
        <taxon>Embryophyta</taxon>
        <taxon>Tracheophyta</taxon>
        <taxon>Spermatophyta</taxon>
        <taxon>Magnoliopsida</taxon>
        <taxon>eudicotyledons</taxon>
        <taxon>Gunneridae</taxon>
        <taxon>Pentapetalae</taxon>
        <taxon>rosids</taxon>
        <taxon>fabids</taxon>
        <taxon>Rosales</taxon>
        <taxon>Rosaceae</taxon>
        <taxon>Rosoideae</taxon>
        <taxon>Rosoideae incertae sedis</taxon>
        <taxon>Rosa</taxon>
    </lineage>
</organism>
<accession>A0A2P6RXP2</accession>
<dbReference type="Gramene" id="PRQ51197">
    <property type="protein sequence ID" value="PRQ51197"/>
    <property type="gene ID" value="RchiOBHm_Chr2g0141721"/>
</dbReference>
<dbReference type="EMBL" id="PDCK01000040">
    <property type="protein sequence ID" value="PRQ51197.1"/>
    <property type="molecule type" value="Genomic_DNA"/>
</dbReference>
<keyword evidence="2" id="KW-1185">Reference proteome</keyword>